<dbReference type="GO" id="GO:0008270">
    <property type="term" value="F:zinc ion binding"/>
    <property type="evidence" value="ECO:0007669"/>
    <property type="project" value="UniProtKB-KW"/>
</dbReference>
<dbReference type="InterPro" id="IPR027805">
    <property type="entry name" value="Transposase_HTH_dom"/>
</dbReference>
<dbReference type="Pfam" id="PF05485">
    <property type="entry name" value="THAP"/>
    <property type="match status" value="1"/>
</dbReference>
<dbReference type="EMBL" id="JBEDNZ010000003">
    <property type="protein sequence ID" value="KAL0849902.1"/>
    <property type="molecule type" value="Genomic_DNA"/>
</dbReference>
<keyword evidence="3 6" id="KW-0863">Zinc-finger</keyword>
<feature type="domain" description="THAP-type" evidence="7">
    <location>
        <begin position="11"/>
        <end position="98"/>
    </location>
</feature>
<evidence type="ECO:0000256" key="4">
    <source>
        <dbReference type="ARBA" id="ARBA00022833"/>
    </source>
</evidence>
<dbReference type="AlphaFoldDB" id="A0ABD0TKM9"/>
<organism evidence="8 9">
    <name type="scientific">Loxostege sticticalis</name>
    <name type="common">Beet webworm moth</name>
    <dbReference type="NCBI Taxonomy" id="481309"/>
    <lineage>
        <taxon>Eukaryota</taxon>
        <taxon>Metazoa</taxon>
        <taxon>Ecdysozoa</taxon>
        <taxon>Arthropoda</taxon>
        <taxon>Hexapoda</taxon>
        <taxon>Insecta</taxon>
        <taxon>Pterygota</taxon>
        <taxon>Neoptera</taxon>
        <taxon>Endopterygota</taxon>
        <taxon>Lepidoptera</taxon>
        <taxon>Glossata</taxon>
        <taxon>Ditrysia</taxon>
        <taxon>Pyraloidea</taxon>
        <taxon>Crambidae</taxon>
        <taxon>Pyraustinae</taxon>
        <taxon>Loxostege</taxon>
    </lineage>
</organism>
<evidence type="ECO:0000313" key="8">
    <source>
        <dbReference type="EMBL" id="KAL0849902.1"/>
    </source>
</evidence>
<name>A0ABD0TKM9_LOXSC</name>
<dbReference type="PANTHER" id="PTHR23080">
    <property type="entry name" value="THAP DOMAIN PROTEIN"/>
    <property type="match status" value="1"/>
</dbReference>
<evidence type="ECO:0000256" key="1">
    <source>
        <dbReference type="ARBA" id="ARBA00001968"/>
    </source>
</evidence>
<accession>A0ABD0TKM9</accession>
<dbReference type="Pfam" id="PF13613">
    <property type="entry name" value="HTH_Tnp_4"/>
    <property type="match status" value="1"/>
</dbReference>
<dbReference type="InterPro" id="IPR027806">
    <property type="entry name" value="HARBI1_dom"/>
</dbReference>
<keyword evidence="4" id="KW-0862">Zinc</keyword>
<evidence type="ECO:0000259" key="7">
    <source>
        <dbReference type="PROSITE" id="PS50950"/>
    </source>
</evidence>
<dbReference type="SUPFAM" id="SSF57716">
    <property type="entry name" value="Glucocorticoid receptor-like (DNA-binding domain)"/>
    <property type="match status" value="1"/>
</dbReference>
<dbReference type="Pfam" id="PF13359">
    <property type="entry name" value="DDE_Tnp_4"/>
    <property type="match status" value="1"/>
</dbReference>
<keyword evidence="2" id="KW-0479">Metal-binding</keyword>
<dbReference type="Proteomes" id="UP001549921">
    <property type="component" value="Unassembled WGS sequence"/>
</dbReference>
<evidence type="ECO:0000256" key="3">
    <source>
        <dbReference type="ARBA" id="ARBA00022771"/>
    </source>
</evidence>
<dbReference type="GO" id="GO:0003677">
    <property type="term" value="F:DNA binding"/>
    <property type="evidence" value="ECO:0007669"/>
    <property type="project" value="UniProtKB-UniRule"/>
</dbReference>
<protein>
    <recommendedName>
        <fullName evidence="7">THAP-type domain-containing protein</fullName>
    </recommendedName>
</protein>
<evidence type="ECO:0000256" key="5">
    <source>
        <dbReference type="ARBA" id="ARBA00023125"/>
    </source>
</evidence>
<evidence type="ECO:0000256" key="2">
    <source>
        <dbReference type="ARBA" id="ARBA00022723"/>
    </source>
</evidence>
<dbReference type="InterPro" id="IPR006612">
    <property type="entry name" value="THAP_Znf"/>
</dbReference>
<evidence type="ECO:0000313" key="9">
    <source>
        <dbReference type="Proteomes" id="UP001549921"/>
    </source>
</evidence>
<proteinExistence type="predicted"/>
<keyword evidence="5 6" id="KW-0238">DNA-binding</keyword>
<sequence>METVQTDAKVHYKYCIVPKCTNTTVTAPDKHFFTVPKDKKTRDKWCKVMKRKEFLSDKSVRYCCEDHFNVEEDTENFMRHRLVGGRLFLKKHVLPHKFACQKAKPDIQERSAFAKRRRNEHYSQVLPMEVPVSVAQQQQPEFIDICIKEEKDLDDSISVPEACADVNISVSHQQQPEFREICIKEEKDLDDPISVPVACTDVNISVAQQQQLEIREICIKEEKDLDDPISVPVACTDVNISVAQQQQQQLEIREICIKDEKDLDDPISVPVACTDVNMEAQVKIQTKNKSVQEHTKDKSKDKSYQTTLKKKSVTLKAKLNKAGQITDQITDNITEPSDTSRLSVSFSGSTTTFEEIPGNNSNNTLYKIKLHSQLYLGLSQDTYFVIETLVNTVQQPHMHILITLKKIRLNDSYSRLAVDFGLQKGTIAKVIRKTLPLIAHFMKELIYFPEKSEVKYNLPIAFRSRFFKTQSIIDWFEIQIQQPSNAMHHFLTWSNDKGCNTLKYLISLTPHGFINFISGGYGGRVDDAALFQDCNIIDHIPTGSTILADKGFKHIASIVENKGCKLIRPPSVKTGAVRIHVERSIARLRSFKMLAPHACVNVKMLPVFDDIVYVACGLVNLQAFNKK</sequence>
<evidence type="ECO:0000256" key="6">
    <source>
        <dbReference type="PROSITE-ProRule" id="PRU00309"/>
    </source>
</evidence>
<reference evidence="8 9" key="1">
    <citation type="submission" date="2024-06" db="EMBL/GenBank/DDBJ databases">
        <title>A chromosome-level genome assembly of beet webworm, Loxostege sticticalis.</title>
        <authorList>
            <person name="Zhang Y."/>
        </authorList>
    </citation>
    <scope>NUCLEOTIDE SEQUENCE [LARGE SCALE GENOMIC DNA]</scope>
    <source>
        <strain evidence="8">AQ028</strain>
        <tissue evidence="8">Male pupae</tissue>
    </source>
</reference>
<dbReference type="SMART" id="SM00980">
    <property type="entry name" value="THAP"/>
    <property type="match status" value="1"/>
</dbReference>
<gene>
    <name evidence="8" type="ORF">ABMA28_011833</name>
</gene>
<dbReference type="PROSITE" id="PS50950">
    <property type="entry name" value="ZF_THAP"/>
    <property type="match status" value="1"/>
</dbReference>
<comment type="cofactor">
    <cofactor evidence="1">
        <name>a divalent metal cation</name>
        <dbReference type="ChEBI" id="CHEBI:60240"/>
    </cofactor>
</comment>
<comment type="caution">
    <text evidence="8">The sequence shown here is derived from an EMBL/GenBank/DDBJ whole genome shotgun (WGS) entry which is preliminary data.</text>
</comment>